<accession>A0A645K0Q1</accession>
<evidence type="ECO:0000313" key="1">
    <source>
        <dbReference type="EMBL" id="MPN65134.1"/>
    </source>
</evidence>
<organism evidence="1">
    <name type="scientific">bioreactor metagenome</name>
    <dbReference type="NCBI Taxonomy" id="1076179"/>
    <lineage>
        <taxon>unclassified sequences</taxon>
        <taxon>metagenomes</taxon>
        <taxon>ecological metagenomes</taxon>
    </lineage>
</organism>
<sequence length="52" mass="5980">MNNLINMNHLVTLDSREVALMVGKDHAHLMRDIRVYVEFLDGSENPKLDSLN</sequence>
<reference evidence="1" key="1">
    <citation type="submission" date="2019-08" db="EMBL/GenBank/DDBJ databases">
        <authorList>
            <person name="Kucharzyk K."/>
            <person name="Murdoch R.W."/>
            <person name="Higgins S."/>
            <person name="Loffler F."/>
        </authorList>
    </citation>
    <scope>NUCLEOTIDE SEQUENCE</scope>
</reference>
<name>A0A645K0Q1_9ZZZZ</name>
<proteinExistence type="predicted"/>
<dbReference type="EMBL" id="VSSQ01147050">
    <property type="protein sequence ID" value="MPN65134.1"/>
    <property type="molecule type" value="Genomic_DNA"/>
</dbReference>
<comment type="caution">
    <text evidence="1">The sequence shown here is derived from an EMBL/GenBank/DDBJ whole genome shotgun (WGS) entry which is preliminary data.</text>
</comment>
<protein>
    <submittedName>
        <fullName evidence="1">Uncharacterized protein</fullName>
    </submittedName>
</protein>
<dbReference type="AlphaFoldDB" id="A0A645K0Q1"/>
<gene>
    <name evidence="1" type="ORF">SDC9_212913</name>
</gene>